<evidence type="ECO:0000256" key="1">
    <source>
        <dbReference type="SAM" id="Phobius"/>
    </source>
</evidence>
<keyword evidence="1" id="KW-0812">Transmembrane</keyword>
<keyword evidence="1" id="KW-1133">Transmembrane helix</keyword>
<organism evidence="2 3">
    <name type="scientific">Sharpea porci</name>
    <dbReference type="NCBI Taxonomy" id="2652286"/>
    <lineage>
        <taxon>Bacteria</taxon>
        <taxon>Bacillati</taxon>
        <taxon>Bacillota</taxon>
        <taxon>Erysipelotrichia</taxon>
        <taxon>Erysipelotrichales</taxon>
        <taxon>Coprobacillaceae</taxon>
        <taxon>Sharpea</taxon>
    </lineage>
</organism>
<dbReference type="Pfam" id="PF10066">
    <property type="entry name" value="DUF2304"/>
    <property type="match status" value="1"/>
</dbReference>
<feature type="transmembrane region" description="Helical" evidence="1">
    <location>
        <begin position="6"/>
        <end position="23"/>
    </location>
</feature>
<dbReference type="RefSeq" id="WP_154514155.1">
    <property type="nucleotide sequence ID" value="NZ_VUNM01000001.1"/>
</dbReference>
<protein>
    <submittedName>
        <fullName evidence="2">DUF2304 domain-containing protein</fullName>
    </submittedName>
</protein>
<keyword evidence="1" id="KW-0472">Membrane</keyword>
<feature type="transmembrane region" description="Helical" evidence="1">
    <location>
        <begin position="35"/>
        <end position="56"/>
    </location>
</feature>
<comment type="caution">
    <text evidence="2">The sequence shown here is derived from an EMBL/GenBank/DDBJ whole genome shotgun (WGS) entry which is preliminary data.</text>
</comment>
<dbReference type="AlphaFoldDB" id="A0A844FRB6"/>
<sequence>MNRYFLMIALLVVIFAIVILNFVRKNKLTMKYALVWLVLSLISIIVLIWPGLLATISHLLGFQTMSNMVFLVAIIVLITICLNLSVIVSNQTKKITLLIQEVSLLKNKLEDK</sequence>
<keyword evidence="3" id="KW-1185">Reference proteome</keyword>
<evidence type="ECO:0000313" key="3">
    <source>
        <dbReference type="Proteomes" id="UP000442619"/>
    </source>
</evidence>
<accession>A0A844FRB6</accession>
<reference evidence="2 3" key="1">
    <citation type="submission" date="2019-08" db="EMBL/GenBank/DDBJ databases">
        <title>In-depth cultivation of the pig gut microbiome towards novel bacterial diversity and tailored functional studies.</title>
        <authorList>
            <person name="Wylensek D."/>
            <person name="Hitch T.C.A."/>
            <person name="Clavel T."/>
        </authorList>
    </citation>
    <scope>NUCLEOTIDE SEQUENCE [LARGE SCALE GENOMIC DNA]</scope>
    <source>
        <strain evidence="2 3">CA-Schmier-601-WT-3</strain>
    </source>
</reference>
<gene>
    <name evidence="2" type="ORF">FYJ79_01150</name>
</gene>
<dbReference type="Proteomes" id="UP000442619">
    <property type="component" value="Unassembled WGS sequence"/>
</dbReference>
<proteinExistence type="predicted"/>
<evidence type="ECO:0000313" key="2">
    <source>
        <dbReference type="EMBL" id="MST88214.1"/>
    </source>
</evidence>
<name>A0A844FRB6_9FIRM</name>
<dbReference type="InterPro" id="IPR019277">
    <property type="entry name" value="DUF2304"/>
</dbReference>
<dbReference type="EMBL" id="VUNM01000001">
    <property type="protein sequence ID" value="MST88214.1"/>
    <property type="molecule type" value="Genomic_DNA"/>
</dbReference>
<feature type="transmembrane region" description="Helical" evidence="1">
    <location>
        <begin position="68"/>
        <end position="88"/>
    </location>
</feature>